<evidence type="ECO:0000313" key="3">
    <source>
        <dbReference type="EMBL" id="KXS20107.1"/>
    </source>
</evidence>
<feature type="region of interest" description="Disordered" evidence="1">
    <location>
        <begin position="1"/>
        <end position="20"/>
    </location>
</feature>
<proteinExistence type="predicted"/>
<feature type="transmembrane region" description="Helical" evidence="2">
    <location>
        <begin position="50"/>
        <end position="71"/>
    </location>
</feature>
<organism evidence="3 4">
    <name type="scientific">Gonapodya prolifera (strain JEL478)</name>
    <name type="common">Monoblepharis prolifera</name>
    <dbReference type="NCBI Taxonomy" id="1344416"/>
    <lineage>
        <taxon>Eukaryota</taxon>
        <taxon>Fungi</taxon>
        <taxon>Fungi incertae sedis</taxon>
        <taxon>Chytridiomycota</taxon>
        <taxon>Chytridiomycota incertae sedis</taxon>
        <taxon>Monoblepharidomycetes</taxon>
        <taxon>Monoblepharidales</taxon>
        <taxon>Gonapodyaceae</taxon>
        <taxon>Gonapodya</taxon>
    </lineage>
</organism>
<evidence type="ECO:0000256" key="1">
    <source>
        <dbReference type="SAM" id="MobiDB-lite"/>
    </source>
</evidence>
<dbReference type="Proteomes" id="UP000070544">
    <property type="component" value="Unassembled WGS sequence"/>
</dbReference>
<evidence type="ECO:0000256" key="2">
    <source>
        <dbReference type="SAM" id="Phobius"/>
    </source>
</evidence>
<keyword evidence="2" id="KW-0472">Membrane</keyword>
<name>A0A139ATQ3_GONPJ</name>
<protein>
    <submittedName>
        <fullName evidence="3">Uncharacterized protein</fullName>
    </submittedName>
</protein>
<gene>
    <name evidence="3" type="ORF">M427DRAFT_66679</name>
</gene>
<keyword evidence="2" id="KW-0812">Transmembrane</keyword>
<reference evidence="3 4" key="1">
    <citation type="journal article" date="2015" name="Genome Biol. Evol.">
        <title>Phylogenomic analyses indicate that early fungi evolved digesting cell walls of algal ancestors of land plants.</title>
        <authorList>
            <person name="Chang Y."/>
            <person name="Wang S."/>
            <person name="Sekimoto S."/>
            <person name="Aerts A.L."/>
            <person name="Choi C."/>
            <person name="Clum A."/>
            <person name="LaButti K.M."/>
            <person name="Lindquist E.A."/>
            <person name="Yee Ngan C."/>
            <person name="Ohm R.A."/>
            <person name="Salamov A.A."/>
            <person name="Grigoriev I.V."/>
            <person name="Spatafora J.W."/>
            <person name="Berbee M.L."/>
        </authorList>
    </citation>
    <scope>NUCLEOTIDE SEQUENCE [LARGE SCALE GENOMIC DNA]</scope>
    <source>
        <strain evidence="3 4">JEL478</strain>
    </source>
</reference>
<dbReference type="AlphaFoldDB" id="A0A139ATQ3"/>
<sequence length="114" mass="12209">MTNQSAPIAPSADPGLTPEIVLDPSAKLHPEYSDIGQAAAMAAFPILTGAYFTIFMIGSTVGTVASAVGWYRSNKLGVVLEAVRAGIKETAERFEGLLRTLKTELESIRKLMRN</sequence>
<dbReference type="EMBL" id="KQ965736">
    <property type="protein sequence ID" value="KXS20107.1"/>
    <property type="molecule type" value="Genomic_DNA"/>
</dbReference>
<accession>A0A139ATQ3</accession>
<keyword evidence="4" id="KW-1185">Reference proteome</keyword>
<keyword evidence="2" id="KW-1133">Transmembrane helix</keyword>
<evidence type="ECO:0000313" key="4">
    <source>
        <dbReference type="Proteomes" id="UP000070544"/>
    </source>
</evidence>